<gene>
    <name evidence="1" type="ORF">IQ19_04332</name>
</gene>
<dbReference type="OrthoDB" id="2941803at2"/>
<sequence>MIKDTEYLAFIKEIGRLFNDYYKCRDEKMKQILLDDIRLIGQVLH</sequence>
<dbReference type="EMBL" id="VLKI01000017">
    <property type="protein sequence ID" value="TWH81289.1"/>
    <property type="molecule type" value="Genomic_DNA"/>
</dbReference>
<accession>A0A562JDR5</accession>
<evidence type="ECO:0000313" key="1">
    <source>
        <dbReference type="EMBL" id="TWH81289.1"/>
    </source>
</evidence>
<dbReference type="AlphaFoldDB" id="A0A562JDR5"/>
<name>A0A562JDR5_9BACI</name>
<organism evidence="1 2">
    <name type="scientific">Cytobacillus oceanisediminis</name>
    <dbReference type="NCBI Taxonomy" id="665099"/>
    <lineage>
        <taxon>Bacteria</taxon>
        <taxon>Bacillati</taxon>
        <taxon>Bacillota</taxon>
        <taxon>Bacilli</taxon>
        <taxon>Bacillales</taxon>
        <taxon>Bacillaceae</taxon>
        <taxon>Cytobacillus</taxon>
    </lineage>
</organism>
<dbReference type="Proteomes" id="UP000318667">
    <property type="component" value="Unassembled WGS sequence"/>
</dbReference>
<dbReference type="RefSeq" id="WP_158638873.1">
    <property type="nucleotide sequence ID" value="NZ_CBCSDC010000018.1"/>
</dbReference>
<reference evidence="1 2" key="1">
    <citation type="journal article" date="2015" name="Stand. Genomic Sci.">
        <title>Genomic Encyclopedia of Bacterial and Archaeal Type Strains, Phase III: the genomes of soil and plant-associated and newly described type strains.</title>
        <authorList>
            <person name="Whitman W.B."/>
            <person name="Woyke T."/>
            <person name="Klenk H.P."/>
            <person name="Zhou Y."/>
            <person name="Lilburn T.G."/>
            <person name="Beck B.J."/>
            <person name="De Vos P."/>
            <person name="Vandamme P."/>
            <person name="Eisen J.A."/>
            <person name="Garrity G."/>
            <person name="Hugenholtz P."/>
            <person name="Kyrpides N.C."/>
        </authorList>
    </citation>
    <scope>NUCLEOTIDE SEQUENCE [LARGE SCALE GENOMIC DNA]</scope>
    <source>
        <strain evidence="1 2">CGMCC 1.10115</strain>
    </source>
</reference>
<evidence type="ECO:0000313" key="2">
    <source>
        <dbReference type="Proteomes" id="UP000318667"/>
    </source>
</evidence>
<proteinExistence type="predicted"/>
<keyword evidence="2" id="KW-1185">Reference proteome</keyword>
<dbReference type="GeneID" id="65406767"/>
<protein>
    <submittedName>
        <fullName evidence="1">Uncharacterized protein</fullName>
    </submittedName>
</protein>
<comment type="caution">
    <text evidence="1">The sequence shown here is derived from an EMBL/GenBank/DDBJ whole genome shotgun (WGS) entry which is preliminary data.</text>
</comment>